<evidence type="ECO:0000256" key="16">
    <source>
        <dbReference type="ARBA" id="ARBA00023136"/>
    </source>
</evidence>
<comment type="catalytic activity">
    <reaction evidence="20">
        <text>Preferential cleavage: (Ac)2-L-Lys-D-Ala-|-D-Ala. Also transpeptidation of peptidyl-alanyl moieties that are N-acyl substituents of D-alanine.</text>
        <dbReference type="EC" id="3.4.16.4"/>
    </reaction>
</comment>
<evidence type="ECO:0000256" key="3">
    <source>
        <dbReference type="ARBA" id="ARBA00012448"/>
    </source>
</evidence>
<dbReference type="InterPro" id="IPR036950">
    <property type="entry name" value="PBP_transglycosylase"/>
</dbReference>
<evidence type="ECO:0000256" key="20">
    <source>
        <dbReference type="ARBA" id="ARBA00034000"/>
    </source>
</evidence>
<keyword evidence="10 24" id="KW-0812">Transmembrane</keyword>
<evidence type="ECO:0000256" key="17">
    <source>
        <dbReference type="ARBA" id="ARBA00023251"/>
    </source>
</evidence>
<comment type="caution">
    <text evidence="27">The sequence shown here is derived from an EMBL/GenBank/DDBJ whole genome shotgun (WGS) entry which is preliminary data.</text>
</comment>
<protein>
    <recommendedName>
        <fullName evidence="4">Penicillin-binding protein 1A</fullName>
        <ecNumber evidence="21">2.4.99.28</ecNumber>
        <ecNumber evidence="3">3.4.16.4</ecNumber>
    </recommendedName>
</protein>
<evidence type="ECO:0000256" key="9">
    <source>
        <dbReference type="ARBA" id="ARBA00022679"/>
    </source>
</evidence>
<proteinExistence type="predicted"/>
<evidence type="ECO:0000256" key="11">
    <source>
        <dbReference type="ARBA" id="ARBA00022801"/>
    </source>
</evidence>
<keyword evidence="9 27" id="KW-0808">Transferase</keyword>
<keyword evidence="8 27" id="KW-0328">Glycosyltransferase</keyword>
<gene>
    <name evidence="27" type="ORF">QOZ93_001401</name>
</gene>
<keyword evidence="6" id="KW-0121">Carboxypeptidase</keyword>
<dbReference type="InterPro" id="IPR001264">
    <property type="entry name" value="Glyco_trans_51"/>
</dbReference>
<keyword evidence="13" id="KW-0735">Signal-anchor</keyword>
<evidence type="ECO:0000256" key="10">
    <source>
        <dbReference type="ARBA" id="ARBA00022692"/>
    </source>
</evidence>
<keyword evidence="11 27" id="KW-0378">Hydrolase</keyword>
<dbReference type="Pfam" id="PF00912">
    <property type="entry name" value="Transgly"/>
    <property type="match status" value="1"/>
</dbReference>
<comment type="catalytic activity">
    <reaction evidence="22">
        <text>[GlcNAc-(1-&gt;4)-Mur2Ac(oyl-L-Ala-gamma-D-Glu-L-Lys-D-Ala-D-Ala)](n)-di-trans,octa-cis-undecaprenyl diphosphate + beta-D-GlcNAc-(1-&gt;4)-Mur2Ac(oyl-L-Ala-gamma-D-Glu-L-Lys-D-Ala-D-Ala)-di-trans,octa-cis-undecaprenyl diphosphate = [GlcNAc-(1-&gt;4)-Mur2Ac(oyl-L-Ala-gamma-D-Glu-L-Lys-D-Ala-D-Ala)](n+1)-di-trans,octa-cis-undecaprenyl diphosphate + di-trans,octa-cis-undecaprenyl diphosphate + H(+)</text>
        <dbReference type="Rhea" id="RHEA:23708"/>
        <dbReference type="Rhea" id="RHEA-COMP:9602"/>
        <dbReference type="Rhea" id="RHEA-COMP:9603"/>
        <dbReference type="ChEBI" id="CHEBI:15378"/>
        <dbReference type="ChEBI" id="CHEBI:58405"/>
        <dbReference type="ChEBI" id="CHEBI:60033"/>
        <dbReference type="ChEBI" id="CHEBI:78435"/>
        <dbReference type="EC" id="2.4.99.28"/>
    </reaction>
</comment>
<dbReference type="InterPro" id="IPR012338">
    <property type="entry name" value="Beta-lactam/transpept-like"/>
</dbReference>
<evidence type="ECO:0000256" key="2">
    <source>
        <dbReference type="ARBA" id="ARBA00004401"/>
    </source>
</evidence>
<dbReference type="PANTHER" id="PTHR32282:SF11">
    <property type="entry name" value="PENICILLIN-BINDING PROTEIN 1B"/>
    <property type="match status" value="1"/>
</dbReference>
<dbReference type="EC" id="3.4.16.4" evidence="3"/>
<evidence type="ECO:0000313" key="27">
    <source>
        <dbReference type="EMBL" id="MDQ0479660.1"/>
    </source>
</evidence>
<keyword evidence="28" id="KW-1185">Reference proteome</keyword>
<evidence type="ECO:0000256" key="21">
    <source>
        <dbReference type="ARBA" id="ARBA00044770"/>
    </source>
</evidence>
<feature type="compositionally biased region" description="Low complexity" evidence="23">
    <location>
        <begin position="806"/>
        <end position="828"/>
    </location>
</feature>
<feature type="domain" description="Glycosyl transferase family 51" evidence="26">
    <location>
        <begin position="71"/>
        <end position="261"/>
    </location>
</feature>
<dbReference type="SUPFAM" id="SSF53955">
    <property type="entry name" value="Lysozyme-like"/>
    <property type="match status" value="1"/>
</dbReference>
<keyword evidence="17" id="KW-0046">Antibiotic resistance</keyword>
<sequence>MSENKKKKKKSKKKSKKKTLKIVLLSILFIILTCMVILGAVILGMAKTAPSVDVKTVTSLSEPTKFYDDKGNLIDEYLTVERRDPVEYKDIPQNLIDAFVSIEDERFWKHKGIDFKRLAGATLGNVKKLLTGKKGFQGGSTITQQLIKQRYFLTDSLTNRLNIERKIQEMYMSLELEKILSKEKILETYMNTIPLGGTAYGVKSAAKQYFNKDLKDLTLTECAFIASCAQSPSVSYGAAKYAYDKKQIHESPRTQAILTKMFENKYLTQEEYDKAISPQLKYSFNHNTRNKMSYEWFSRPVIEVVMNDLKEKYNYSDNEVNALLANGGLKIYTTMDTKLQNKTQDVLNNNIYSSQKNLQAGTTIMNYHTGEVKVIVGGRGEQEALSYNRAASNRFLRPPGSAIKPLTVYSPAIDTKVLTAASIIQDSNLPHDMQVKYSDNGRLYNPQNADRNHYGNVTLRYGLKHSLNVVAVKTIDALGEDKRGLDISMEYGKKFGLQLDNTDHNMPALALGQLDAGESNGTNPLTLSAAYGTFGNNGKLTAPRLYTKVVDRDDKLLLETKAQSRQVISPQAAYIMYDLLKGPVSAGGTGPSAQFGNMSVRGKTGTTSSNKNLWFSGLTPYYSAAIWVGNDDNTSIHGLGSSTVAKLWGNIMKEAHINLPDKTIEKPEGIVEKPVSSLTGNLVNDFSSMLKGSLTYKEYFIDGTEPTTIEENIYTTARVVRKSDGRYVLATEYSDPKLVEEKVFIKREYASRIDDSQKHILLPTEYDDAKSNQIPEKKEQDKPNDNNKEQNKNNENNPSIKDDNNKNNINNNPNNNKPEKPNNGIEPKPSNPDANINNNI</sequence>
<name>A0ABU0JRE1_HATLI</name>
<keyword evidence="14" id="KW-0573">Peptidoglycan synthesis</keyword>
<dbReference type="EMBL" id="JAUSWN010000010">
    <property type="protein sequence ID" value="MDQ0479660.1"/>
    <property type="molecule type" value="Genomic_DNA"/>
</dbReference>
<evidence type="ECO:0000256" key="24">
    <source>
        <dbReference type="SAM" id="Phobius"/>
    </source>
</evidence>
<dbReference type="EC" id="2.4.99.28" evidence="21"/>
<evidence type="ECO:0000256" key="22">
    <source>
        <dbReference type="ARBA" id="ARBA00049902"/>
    </source>
</evidence>
<dbReference type="PANTHER" id="PTHR32282">
    <property type="entry name" value="BINDING PROTEIN TRANSPEPTIDASE, PUTATIVE-RELATED"/>
    <property type="match status" value="1"/>
</dbReference>
<evidence type="ECO:0000259" key="26">
    <source>
        <dbReference type="Pfam" id="PF00912"/>
    </source>
</evidence>
<dbReference type="Pfam" id="PF00905">
    <property type="entry name" value="Transpeptidase"/>
    <property type="match status" value="1"/>
</dbReference>
<evidence type="ECO:0000256" key="5">
    <source>
        <dbReference type="ARBA" id="ARBA00022475"/>
    </source>
</evidence>
<feature type="domain" description="Penicillin-binding protein transpeptidase" evidence="25">
    <location>
        <begin position="362"/>
        <end position="625"/>
    </location>
</feature>
<dbReference type="InterPro" id="IPR050396">
    <property type="entry name" value="Glycosyltr_51/Transpeptidase"/>
</dbReference>
<evidence type="ECO:0000259" key="25">
    <source>
        <dbReference type="Pfam" id="PF00905"/>
    </source>
</evidence>
<dbReference type="GO" id="GO:0016757">
    <property type="term" value="F:glycosyltransferase activity"/>
    <property type="evidence" value="ECO:0007669"/>
    <property type="project" value="UniProtKB-KW"/>
</dbReference>
<dbReference type="NCBIfam" id="TIGR02074">
    <property type="entry name" value="PBP_1a_fam"/>
    <property type="match status" value="1"/>
</dbReference>
<dbReference type="InterPro" id="IPR001460">
    <property type="entry name" value="PCN-bd_Tpept"/>
</dbReference>
<dbReference type="GO" id="GO:0016787">
    <property type="term" value="F:hydrolase activity"/>
    <property type="evidence" value="ECO:0007669"/>
    <property type="project" value="UniProtKB-KW"/>
</dbReference>
<organism evidence="27 28">
    <name type="scientific">Hathewaya limosa</name>
    <name type="common">Clostridium limosum</name>
    <dbReference type="NCBI Taxonomy" id="1536"/>
    <lineage>
        <taxon>Bacteria</taxon>
        <taxon>Bacillati</taxon>
        <taxon>Bacillota</taxon>
        <taxon>Clostridia</taxon>
        <taxon>Eubacteriales</taxon>
        <taxon>Clostridiaceae</taxon>
        <taxon>Hathewaya</taxon>
    </lineage>
</organism>
<feature type="transmembrane region" description="Helical" evidence="24">
    <location>
        <begin position="20"/>
        <end position="46"/>
    </location>
</feature>
<evidence type="ECO:0000256" key="18">
    <source>
        <dbReference type="ARBA" id="ARBA00023268"/>
    </source>
</evidence>
<reference evidence="27 28" key="1">
    <citation type="submission" date="2023-07" db="EMBL/GenBank/DDBJ databases">
        <title>Genomic Encyclopedia of Type Strains, Phase IV (KMG-IV): sequencing the most valuable type-strain genomes for metagenomic binning, comparative biology and taxonomic classification.</title>
        <authorList>
            <person name="Goeker M."/>
        </authorList>
    </citation>
    <scope>NUCLEOTIDE SEQUENCE [LARGE SCALE GENOMIC DNA]</scope>
    <source>
        <strain evidence="27 28">DSM 1400</strain>
    </source>
</reference>
<dbReference type="Gene3D" id="1.10.3810.10">
    <property type="entry name" value="Biosynthetic peptidoglycan transglycosylase-like"/>
    <property type="match status" value="1"/>
</dbReference>
<feature type="compositionally biased region" description="Basic and acidic residues" evidence="23">
    <location>
        <begin position="767"/>
        <end position="792"/>
    </location>
</feature>
<keyword evidence="5" id="KW-1003">Cell membrane</keyword>
<evidence type="ECO:0000313" key="28">
    <source>
        <dbReference type="Proteomes" id="UP001224418"/>
    </source>
</evidence>
<evidence type="ECO:0000256" key="1">
    <source>
        <dbReference type="ARBA" id="ARBA00002624"/>
    </source>
</evidence>
<evidence type="ECO:0000256" key="8">
    <source>
        <dbReference type="ARBA" id="ARBA00022676"/>
    </source>
</evidence>
<dbReference type="Proteomes" id="UP001224418">
    <property type="component" value="Unassembled WGS sequence"/>
</dbReference>
<evidence type="ECO:0000256" key="12">
    <source>
        <dbReference type="ARBA" id="ARBA00022960"/>
    </source>
</evidence>
<evidence type="ECO:0000256" key="19">
    <source>
        <dbReference type="ARBA" id="ARBA00023316"/>
    </source>
</evidence>
<evidence type="ECO:0000256" key="6">
    <source>
        <dbReference type="ARBA" id="ARBA00022645"/>
    </source>
</evidence>
<dbReference type="RefSeq" id="WP_307355654.1">
    <property type="nucleotide sequence ID" value="NZ_BAAACJ010000005.1"/>
</dbReference>
<evidence type="ECO:0000256" key="15">
    <source>
        <dbReference type="ARBA" id="ARBA00022989"/>
    </source>
</evidence>
<feature type="region of interest" description="Disordered" evidence="23">
    <location>
        <begin position="763"/>
        <end position="840"/>
    </location>
</feature>
<keyword evidence="7" id="KW-0645">Protease</keyword>
<evidence type="ECO:0000256" key="4">
    <source>
        <dbReference type="ARBA" id="ARBA00018638"/>
    </source>
</evidence>
<comment type="function">
    <text evidence="1">Cell wall formation. Synthesis of cross-linked peptidoglycan from the lipid intermediates. The enzyme has a penicillin-insensitive transglycosylase N-terminal domain (formation of linear glycan strands) and a penicillin-sensitive transpeptidase C-terminal domain (cross-linking of the peptide subunits).</text>
</comment>
<keyword evidence="15 24" id="KW-1133">Transmembrane helix</keyword>
<accession>A0ABU0JRE1</accession>
<evidence type="ECO:0000256" key="14">
    <source>
        <dbReference type="ARBA" id="ARBA00022984"/>
    </source>
</evidence>
<evidence type="ECO:0000256" key="23">
    <source>
        <dbReference type="SAM" id="MobiDB-lite"/>
    </source>
</evidence>
<evidence type="ECO:0000256" key="7">
    <source>
        <dbReference type="ARBA" id="ARBA00022670"/>
    </source>
</evidence>
<dbReference type="InterPro" id="IPR023346">
    <property type="entry name" value="Lysozyme-like_dom_sf"/>
</dbReference>
<keyword evidence="18" id="KW-0511">Multifunctional enzyme</keyword>
<dbReference type="SUPFAM" id="SSF56601">
    <property type="entry name" value="beta-lactamase/transpeptidase-like"/>
    <property type="match status" value="1"/>
</dbReference>
<keyword evidence="16 24" id="KW-0472">Membrane</keyword>
<comment type="subcellular location">
    <subcellularLocation>
        <location evidence="2">Cell membrane</location>
        <topology evidence="2">Single-pass type II membrane protein</topology>
    </subcellularLocation>
</comment>
<keyword evidence="19" id="KW-0961">Cell wall biogenesis/degradation</keyword>
<evidence type="ECO:0000256" key="13">
    <source>
        <dbReference type="ARBA" id="ARBA00022968"/>
    </source>
</evidence>
<keyword evidence="12" id="KW-0133">Cell shape</keyword>
<dbReference type="Gene3D" id="3.40.710.10">
    <property type="entry name" value="DD-peptidase/beta-lactamase superfamily"/>
    <property type="match status" value="1"/>
</dbReference>